<dbReference type="Gene3D" id="2.60.40.4070">
    <property type="match status" value="1"/>
</dbReference>
<dbReference type="InterPro" id="IPR025965">
    <property type="entry name" value="FlgD/Vpr_Ig-like"/>
</dbReference>
<evidence type="ECO:0000313" key="9">
    <source>
        <dbReference type="Proteomes" id="UP001560685"/>
    </source>
</evidence>
<feature type="compositionally biased region" description="Low complexity" evidence="6">
    <location>
        <begin position="1"/>
        <end position="26"/>
    </location>
</feature>
<sequence length="232" mass="24284">MQTVAPTTTQTQTGQAATSSSSATTSTKKETGVAEAVDFQNFLTLLTAQLKNQDPLDPADSTEFVAQLAQFSSVEQLVSANDKLDSIASSIVADGIDKYASWIGREVESEGTSAYFDGVEPVKFRLSSSTEAASVTTSIFDQAGNEVAQVNAANTSAVQSWNGQVNGETVSPGVYTISATYYDADGAVLSNEIANTFSGVREVRLNGDKPAIVLQSGFEVDPSKITGLGIKS</sequence>
<accession>A0ABV3Z7A8</accession>
<evidence type="ECO:0000256" key="3">
    <source>
        <dbReference type="ARBA" id="ARBA00022795"/>
    </source>
</evidence>
<dbReference type="Pfam" id="PF03963">
    <property type="entry name" value="FlgD"/>
    <property type="match status" value="1"/>
</dbReference>
<gene>
    <name evidence="8" type="ORF">ABFZ84_14220</name>
</gene>
<evidence type="ECO:0000256" key="1">
    <source>
        <dbReference type="ARBA" id="ARBA00010577"/>
    </source>
</evidence>
<dbReference type="Proteomes" id="UP001560685">
    <property type="component" value="Unassembled WGS sequence"/>
</dbReference>
<keyword evidence="8" id="KW-0966">Cell projection</keyword>
<feature type="region of interest" description="Disordered" evidence="6">
    <location>
        <begin position="1"/>
        <end position="30"/>
    </location>
</feature>
<evidence type="ECO:0000313" key="8">
    <source>
        <dbReference type="EMBL" id="MEX6634702.1"/>
    </source>
</evidence>
<dbReference type="RefSeq" id="WP_369314743.1">
    <property type="nucleotide sequence ID" value="NZ_JBEHZE010000002.1"/>
</dbReference>
<keyword evidence="8" id="KW-0282">Flagellum</keyword>
<proteinExistence type="inferred from homology"/>
<dbReference type="EMBL" id="JBEHZE010000002">
    <property type="protein sequence ID" value="MEX6634702.1"/>
    <property type="molecule type" value="Genomic_DNA"/>
</dbReference>
<dbReference type="Pfam" id="PF13860">
    <property type="entry name" value="FlgD_ig"/>
    <property type="match status" value="1"/>
</dbReference>
<comment type="function">
    <text evidence="4 5">Required for flagellar hook formation. May act as a scaffolding protein.</text>
</comment>
<evidence type="ECO:0000256" key="4">
    <source>
        <dbReference type="ARBA" id="ARBA00024746"/>
    </source>
</evidence>
<reference evidence="8 9" key="1">
    <citation type="submission" date="2024-05" db="EMBL/GenBank/DDBJ databases">
        <title>Three bacterial strains, DH-69, EH-24, and ECK-19 isolated from coastal sediments.</title>
        <authorList>
            <person name="Ye Y.-Q."/>
            <person name="Du Z.-J."/>
        </authorList>
    </citation>
    <scope>NUCLEOTIDE SEQUENCE [LARGE SCALE GENOMIC DNA]</scope>
    <source>
        <strain evidence="8 9">ECK-19</strain>
    </source>
</reference>
<evidence type="ECO:0000256" key="5">
    <source>
        <dbReference type="RuleBase" id="RU362076"/>
    </source>
</evidence>
<keyword evidence="8" id="KW-0969">Cilium</keyword>
<dbReference type="InterPro" id="IPR005648">
    <property type="entry name" value="FlgD"/>
</dbReference>
<evidence type="ECO:0000256" key="2">
    <source>
        <dbReference type="ARBA" id="ARBA00016013"/>
    </source>
</evidence>
<evidence type="ECO:0000259" key="7">
    <source>
        <dbReference type="Pfam" id="PF13860"/>
    </source>
</evidence>
<dbReference type="Gene3D" id="2.30.30.910">
    <property type="match status" value="1"/>
</dbReference>
<keyword evidence="3 5" id="KW-1005">Bacterial flagellum biogenesis</keyword>
<organism evidence="8 9">
    <name type="scientific">Hyphococcus lacteus</name>
    <dbReference type="NCBI Taxonomy" id="3143536"/>
    <lineage>
        <taxon>Bacteria</taxon>
        <taxon>Pseudomonadati</taxon>
        <taxon>Pseudomonadota</taxon>
        <taxon>Alphaproteobacteria</taxon>
        <taxon>Parvularculales</taxon>
        <taxon>Parvularculaceae</taxon>
        <taxon>Hyphococcus</taxon>
    </lineage>
</organism>
<name>A0ABV3Z7A8_9PROT</name>
<keyword evidence="9" id="KW-1185">Reference proteome</keyword>
<evidence type="ECO:0000256" key="6">
    <source>
        <dbReference type="SAM" id="MobiDB-lite"/>
    </source>
</evidence>
<comment type="similarity">
    <text evidence="1 5">Belongs to the FlgD family.</text>
</comment>
<protein>
    <recommendedName>
        <fullName evidence="2 5">Basal-body rod modification protein FlgD</fullName>
    </recommendedName>
</protein>
<feature type="domain" description="FlgD/Vpr Ig-like" evidence="7">
    <location>
        <begin position="114"/>
        <end position="184"/>
    </location>
</feature>
<comment type="caution">
    <text evidence="8">The sequence shown here is derived from an EMBL/GenBank/DDBJ whole genome shotgun (WGS) entry which is preliminary data.</text>
</comment>